<dbReference type="GO" id="GO:0005739">
    <property type="term" value="C:mitochondrion"/>
    <property type="evidence" value="ECO:0007669"/>
    <property type="project" value="TreeGrafter"/>
</dbReference>
<protein>
    <recommendedName>
        <fullName evidence="3">methylcrotonoyl-CoA carboxylase</fullName>
        <ecNumber evidence="3">6.4.1.4</ecNumber>
    </recommendedName>
    <alternativeName>
        <fullName evidence="5">3-methylcrotonyl-CoA carboxylase 2</fullName>
    </alternativeName>
    <alternativeName>
        <fullName evidence="4">3-methylcrotonyl-CoA:carbon dioxide ligase subunit beta</fullName>
    </alternativeName>
</protein>
<dbReference type="InterPro" id="IPR045190">
    <property type="entry name" value="MCCB/AccD1-like"/>
</dbReference>
<accession>A0A7S1XHI9</accession>
<evidence type="ECO:0000256" key="4">
    <source>
        <dbReference type="ARBA" id="ARBA00031237"/>
    </source>
</evidence>
<dbReference type="SUPFAM" id="SSF52096">
    <property type="entry name" value="ClpP/crotonase"/>
    <property type="match status" value="2"/>
</dbReference>
<feature type="domain" description="CoA carboxyltransferase C-terminal" evidence="8">
    <location>
        <begin position="327"/>
        <end position="557"/>
    </location>
</feature>
<comment type="similarity">
    <text evidence="1">Belongs to the AccD/PCCB family.</text>
</comment>
<sequence length="557" mass="60461">MRPVLRWRGRWVKMATAERALATQAMRAAAALGSDSGAFVGTALSEQLPARTRDDPFESRLGLSSIELRRVLEESVFPCGGRVSMERHRARGKLPVRERINRLIDSSSPFLELSQLAGYRLYDGIDLPAGGVITGIGRVSGRLAMIIANDATSKGGTYFPITIKKHLRAQQVAHACKLPCIYLVDSGGAYLPLQADVFPDRDHFGRIFFNQARMSAQGLAQISVVMGSCTAGGAYVPAMSDEAIIVRGTGSIFLGGPPLVKAATGEVVSSEELGGAEVHCSKSGVADHFAESDAHALALARRALARHCANRPDLDVDGANVDAPLFGPHELEQILPDNPREQYDVREVLARVLDGSMFHEFKKLFAPTLVTGFGRIFAQDVGIVANNGVLFGEAARKGAHFIQLCDRRDIPLLFLHDITGFMVGKKYEHAGIASDGAKMVNAVACSTVPKISLIVRGSFGAGNYAMCGRSFDPTFLFSWPSARISVMSGENAARVLTTVQRDAKVQRGETWSAEEEQKHEEQVRERFDREGCPYYASARLWDDGVILPSMTRNVLGT</sequence>
<evidence type="ECO:0000256" key="5">
    <source>
        <dbReference type="ARBA" id="ARBA00031404"/>
    </source>
</evidence>
<dbReference type="EC" id="6.4.1.4" evidence="3"/>
<gene>
    <name evidence="9" type="ORF">EAUS1353_LOCUS1425</name>
</gene>
<evidence type="ECO:0000259" key="8">
    <source>
        <dbReference type="PROSITE" id="PS50989"/>
    </source>
</evidence>
<dbReference type="AlphaFoldDB" id="A0A7S1XHI9"/>
<evidence type="ECO:0000256" key="3">
    <source>
        <dbReference type="ARBA" id="ARBA00026116"/>
    </source>
</evidence>
<dbReference type="PANTHER" id="PTHR22855">
    <property type="entry name" value="ACETYL, PROPIONYL, PYRUVATE, AND GLUTACONYL CARBOXYLASE-RELATED"/>
    <property type="match status" value="1"/>
</dbReference>
<proteinExistence type="inferred from homology"/>
<dbReference type="FunFam" id="3.90.226.10:FF:000046">
    <property type="entry name" value="Geranyl-CoA carboxylase beta subunit"/>
    <property type="match status" value="1"/>
</dbReference>
<dbReference type="InterPro" id="IPR029045">
    <property type="entry name" value="ClpP/crotonase-like_dom_sf"/>
</dbReference>
<dbReference type="EMBL" id="HBGI01002177">
    <property type="protein sequence ID" value="CAD9239687.1"/>
    <property type="molecule type" value="Transcribed_RNA"/>
</dbReference>
<organism evidence="9">
    <name type="scientific">Erythrolobus australicus</name>
    <dbReference type="NCBI Taxonomy" id="1077150"/>
    <lineage>
        <taxon>Eukaryota</taxon>
        <taxon>Rhodophyta</taxon>
        <taxon>Bangiophyceae</taxon>
        <taxon>Porphyridiales</taxon>
        <taxon>Porphyridiaceae</taxon>
        <taxon>Erythrolobus</taxon>
    </lineage>
</organism>
<dbReference type="Pfam" id="PF01039">
    <property type="entry name" value="Carboxyl_trans"/>
    <property type="match status" value="1"/>
</dbReference>
<dbReference type="GO" id="GO:0006552">
    <property type="term" value="P:L-leucine catabolic process"/>
    <property type="evidence" value="ECO:0007669"/>
    <property type="project" value="UniProtKB-UniPathway"/>
</dbReference>
<dbReference type="PANTHER" id="PTHR22855:SF13">
    <property type="entry name" value="METHYLCROTONOYL-COA CARBOXYLASE BETA CHAIN, MITOCHONDRIAL"/>
    <property type="match status" value="1"/>
</dbReference>
<evidence type="ECO:0000256" key="2">
    <source>
        <dbReference type="ARBA" id="ARBA00025711"/>
    </source>
</evidence>
<dbReference type="InterPro" id="IPR011762">
    <property type="entry name" value="COA_CT_N"/>
</dbReference>
<dbReference type="UniPathway" id="UPA00363">
    <property type="reaction ID" value="UER00861"/>
</dbReference>
<dbReference type="PROSITE" id="PS50980">
    <property type="entry name" value="COA_CT_NTER"/>
    <property type="match status" value="1"/>
</dbReference>
<evidence type="ECO:0000256" key="1">
    <source>
        <dbReference type="ARBA" id="ARBA00006102"/>
    </source>
</evidence>
<reference evidence="9" key="1">
    <citation type="submission" date="2021-01" db="EMBL/GenBank/DDBJ databases">
        <authorList>
            <person name="Corre E."/>
            <person name="Pelletier E."/>
            <person name="Niang G."/>
            <person name="Scheremetjew M."/>
            <person name="Finn R."/>
            <person name="Kale V."/>
            <person name="Holt S."/>
            <person name="Cochrane G."/>
            <person name="Meng A."/>
            <person name="Brown T."/>
            <person name="Cohen L."/>
        </authorList>
    </citation>
    <scope>NUCLEOTIDE SEQUENCE</scope>
    <source>
        <strain evidence="9">CCMP3124</strain>
    </source>
</reference>
<evidence type="ECO:0000313" key="9">
    <source>
        <dbReference type="EMBL" id="CAD9239687.1"/>
    </source>
</evidence>
<dbReference type="Gene3D" id="3.90.226.10">
    <property type="entry name" value="2-enoyl-CoA Hydratase, Chain A, domain 1"/>
    <property type="match status" value="2"/>
</dbReference>
<feature type="domain" description="CoA carboxyltransferase N-terminal" evidence="7">
    <location>
        <begin position="56"/>
        <end position="319"/>
    </location>
</feature>
<dbReference type="GO" id="GO:1905202">
    <property type="term" value="C:methylcrotonoyl-CoA carboxylase complex"/>
    <property type="evidence" value="ECO:0007669"/>
    <property type="project" value="TreeGrafter"/>
</dbReference>
<dbReference type="GO" id="GO:0004485">
    <property type="term" value="F:methylcrotonoyl-CoA carboxylase activity"/>
    <property type="evidence" value="ECO:0007669"/>
    <property type="project" value="UniProtKB-EC"/>
</dbReference>
<dbReference type="InterPro" id="IPR034733">
    <property type="entry name" value="AcCoA_carboxyl_beta"/>
</dbReference>
<evidence type="ECO:0000256" key="6">
    <source>
        <dbReference type="ARBA" id="ARBA00052347"/>
    </source>
</evidence>
<dbReference type="PROSITE" id="PS50989">
    <property type="entry name" value="COA_CT_CTER"/>
    <property type="match status" value="1"/>
</dbReference>
<dbReference type="InterPro" id="IPR011763">
    <property type="entry name" value="COA_CT_C"/>
</dbReference>
<comment type="pathway">
    <text evidence="2">Amino-acid degradation; L-leucine degradation; (S)-3-hydroxy-3-methylglutaryl-CoA from 3-isovaleryl-CoA: step 2/3.</text>
</comment>
<comment type="catalytic activity">
    <reaction evidence="6">
        <text>3-methylbut-2-enoyl-CoA + hydrogencarbonate + ATP = 3-methyl-(2E)-glutaconyl-CoA + ADP + phosphate + H(+)</text>
        <dbReference type="Rhea" id="RHEA:13589"/>
        <dbReference type="ChEBI" id="CHEBI:15378"/>
        <dbReference type="ChEBI" id="CHEBI:17544"/>
        <dbReference type="ChEBI" id="CHEBI:30616"/>
        <dbReference type="ChEBI" id="CHEBI:43474"/>
        <dbReference type="ChEBI" id="CHEBI:57344"/>
        <dbReference type="ChEBI" id="CHEBI:57346"/>
        <dbReference type="ChEBI" id="CHEBI:456216"/>
        <dbReference type="EC" id="6.4.1.4"/>
    </reaction>
</comment>
<name>A0A7S1XHI9_9RHOD</name>
<dbReference type="FunFam" id="3.90.226.10:FF:000004">
    <property type="entry name" value="Methylcrotonoyl-CoA carboxylase beta chain"/>
    <property type="match status" value="1"/>
</dbReference>
<evidence type="ECO:0000259" key="7">
    <source>
        <dbReference type="PROSITE" id="PS50980"/>
    </source>
</evidence>